<evidence type="ECO:0000313" key="2">
    <source>
        <dbReference type="EMBL" id="CAL1602398.1"/>
    </source>
</evidence>
<evidence type="ECO:0000256" key="1">
    <source>
        <dbReference type="SAM" id="MobiDB-lite"/>
    </source>
</evidence>
<dbReference type="AlphaFoldDB" id="A0AAV2LJ44"/>
<feature type="region of interest" description="Disordered" evidence="1">
    <location>
        <begin position="1"/>
        <end position="133"/>
    </location>
</feature>
<feature type="compositionally biased region" description="Polar residues" evidence="1">
    <location>
        <begin position="14"/>
        <end position="30"/>
    </location>
</feature>
<dbReference type="EMBL" id="OZ035825">
    <property type="protein sequence ID" value="CAL1602398.1"/>
    <property type="molecule type" value="Genomic_DNA"/>
</dbReference>
<evidence type="ECO:0000313" key="3">
    <source>
        <dbReference type="Proteomes" id="UP001497482"/>
    </source>
</evidence>
<name>A0AAV2LJ44_KNICA</name>
<gene>
    <name evidence="2" type="ORF">KC01_LOCUS30176</name>
</gene>
<proteinExistence type="predicted"/>
<keyword evidence="3" id="KW-1185">Reference proteome</keyword>
<feature type="compositionally biased region" description="Low complexity" evidence="1">
    <location>
        <begin position="77"/>
        <end position="102"/>
    </location>
</feature>
<feature type="compositionally biased region" description="Basic and acidic residues" evidence="1">
    <location>
        <begin position="53"/>
        <end position="67"/>
    </location>
</feature>
<reference evidence="2 3" key="1">
    <citation type="submission" date="2024-04" db="EMBL/GenBank/DDBJ databases">
        <authorList>
            <person name="Waldvogel A.-M."/>
            <person name="Schoenle A."/>
        </authorList>
    </citation>
    <scope>NUCLEOTIDE SEQUENCE [LARGE SCALE GENOMIC DNA]</scope>
</reference>
<organism evidence="2 3">
    <name type="scientific">Knipowitschia caucasica</name>
    <name type="common">Caucasian dwarf goby</name>
    <name type="synonym">Pomatoschistus caucasicus</name>
    <dbReference type="NCBI Taxonomy" id="637954"/>
    <lineage>
        <taxon>Eukaryota</taxon>
        <taxon>Metazoa</taxon>
        <taxon>Chordata</taxon>
        <taxon>Craniata</taxon>
        <taxon>Vertebrata</taxon>
        <taxon>Euteleostomi</taxon>
        <taxon>Actinopterygii</taxon>
        <taxon>Neopterygii</taxon>
        <taxon>Teleostei</taxon>
        <taxon>Neoteleostei</taxon>
        <taxon>Acanthomorphata</taxon>
        <taxon>Gobiaria</taxon>
        <taxon>Gobiiformes</taxon>
        <taxon>Gobioidei</taxon>
        <taxon>Gobiidae</taxon>
        <taxon>Gobiinae</taxon>
        <taxon>Knipowitschia</taxon>
    </lineage>
</organism>
<protein>
    <submittedName>
        <fullName evidence="2">Uncharacterized protein</fullName>
    </submittedName>
</protein>
<sequence>MPPPRESWRPGSARTRSVQSSATQSTSLLNEKNRIVRSKSDGQRSPSDSVFLRMDDVPYIREDRAETDTNPDLVSGLDSDTSPFLSSSGLSMSGSEDTLGKKLLLKLSHKKRKRSREGERTPEDISEQPLVEA</sequence>
<dbReference type="Proteomes" id="UP001497482">
    <property type="component" value="Chromosome 3"/>
</dbReference>
<accession>A0AAV2LJ44</accession>
<feature type="compositionally biased region" description="Basic residues" evidence="1">
    <location>
        <begin position="103"/>
        <end position="115"/>
    </location>
</feature>
<feature type="compositionally biased region" description="Basic and acidic residues" evidence="1">
    <location>
        <begin position="31"/>
        <end position="42"/>
    </location>
</feature>